<dbReference type="EMBL" id="CP003397">
    <property type="protein sequence ID" value="AFE54555.1"/>
    <property type="molecule type" value="Genomic_DNA"/>
</dbReference>
<organism evidence="1 2">
    <name type="scientific">Rickettsia typhi str. TH1527</name>
    <dbReference type="NCBI Taxonomy" id="1003201"/>
    <lineage>
        <taxon>Bacteria</taxon>
        <taxon>Pseudomonadati</taxon>
        <taxon>Pseudomonadota</taxon>
        <taxon>Alphaproteobacteria</taxon>
        <taxon>Rickettsiales</taxon>
        <taxon>Rickettsiaceae</taxon>
        <taxon>Rickettsieae</taxon>
        <taxon>Rickettsia</taxon>
        <taxon>typhus group</taxon>
    </lineage>
</organism>
<sequence length="66" mass="7893">MQSRIILHGINSEKMQYNLLYHKIKITDKFLPNKDIYLYGIRLMSMKKDGYYLVTHFKTIADQVIV</sequence>
<reference evidence="1" key="1">
    <citation type="submission" date="2012-03" db="EMBL/GenBank/DDBJ databases">
        <authorList>
            <person name="Johnson S.L."/>
            <person name="Sims D."/>
            <person name="Han S."/>
            <person name="Bruce D.C."/>
            <person name="Dasch G.A."/>
        </authorList>
    </citation>
    <scope>NUCLEOTIDE SEQUENCE [LARGE SCALE GENOMIC DNA]</scope>
    <source>
        <strain evidence="1">TH1527</strain>
    </source>
</reference>
<evidence type="ECO:0000313" key="1">
    <source>
        <dbReference type="EMBL" id="AFE54555.1"/>
    </source>
</evidence>
<proteinExistence type="predicted"/>
<dbReference type="Proteomes" id="UP000007581">
    <property type="component" value="Chromosome"/>
</dbReference>
<accession>A0ABN4AE00</accession>
<gene>
    <name evidence="1" type="ORF">RTTH1527_03450</name>
</gene>
<keyword evidence="2" id="KW-1185">Reference proteome</keyword>
<evidence type="ECO:0000313" key="2">
    <source>
        <dbReference type="Proteomes" id="UP000007581"/>
    </source>
</evidence>
<name>A0ABN4AE00_RICTP</name>
<protein>
    <submittedName>
        <fullName evidence="1">Surfeit locus protein 1 (Surf1)</fullName>
    </submittedName>
</protein>